<comment type="caution">
    <text evidence="1">The sequence shown here is derived from an EMBL/GenBank/DDBJ whole genome shotgun (WGS) entry which is preliminary data.</text>
</comment>
<organism evidence="1 2">
    <name type="scientific">Eumeta variegata</name>
    <name type="common">Bagworm moth</name>
    <name type="synonym">Eumeta japonica</name>
    <dbReference type="NCBI Taxonomy" id="151549"/>
    <lineage>
        <taxon>Eukaryota</taxon>
        <taxon>Metazoa</taxon>
        <taxon>Ecdysozoa</taxon>
        <taxon>Arthropoda</taxon>
        <taxon>Hexapoda</taxon>
        <taxon>Insecta</taxon>
        <taxon>Pterygota</taxon>
        <taxon>Neoptera</taxon>
        <taxon>Endopterygota</taxon>
        <taxon>Lepidoptera</taxon>
        <taxon>Glossata</taxon>
        <taxon>Ditrysia</taxon>
        <taxon>Tineoidea</taxon>
        <taxon>Psychidae</taxon>
        <taxon>Oiketicinae</taxon>
        <taxon>Eumeta</taxon>
    </lineage>
</organism>
<evidence type="ECO:0000313" key="1">
    <source>
        <dbReference type="EMBL" id="GBP26504.1"/>
    </source>
</evidence>
<proteinExistence type="predicted"/>
<evidence type="ECO:0000313" key="2">
    <source>
        <dbReference type="Proteomes" id="UP000299102"/>
    </source>
</evidence>
<dbReference type="AlphaFoldDB" id="A0A4C1UKU4"/>
<dbReference type="EMBL" id="BGZK01000181">
    <property type="protein sequence ID" value="GBP26504.1"/>
    <property type="molecule type" value="Genomic_DNA"/>
</dbReference>
<accession>A0A4C1UKU4</accession>
<dbReference type="Proteomes" id="UP000299102">
    <property type="component" value="Unassembled WGS sequence"/>
</dbReference>
<sequence length="161" mass="18180">MLICFDHTARSIDVIVVHYSDRATITKFVTEIDTAAFEFLKPVINSRLGWCFIAKSSSKPNVALLSCQITFNIVEKYTTRNPEEDREQLNREQIPCASICDALMRLSARAAHCTGAPAPRRRPAAARAIATGLRDELWPRLCIAIDLSRGRLRERYNDVDT</sequence>
<gene>
    <name evidence="1" type="ORF">EVAR_86006_1</name>
</gene>
<dbReference type="OrthoDB" id="1470350at2759"/>
<protein>
    <submittedName>
        <fullName evidence="1">Uncharacterized protein</fullName>
    </submittedName>
</protein>
<name>A0A4C1UKU4_EUMVA</name>
<keyword evidence="2" id="KW-1185">Reference proteome</keyword>
<reference evidence="1 2" key="1">
    <citation type="journal article" date="2019" name="Commun. Biol.">
        <title>The bagworm genome reveals a unique fibroin gene that provides high tensile strength.</title>
        <authorList>
            <person name="Kono N."/>
            <person name="Nakamura H."/>
            <person name="Ohtoshi R."/>
            <person name="Tomita M."/>
            <person name="Numata K."/>
            <person name="Arakawa K."/>
        </authorList>
    </citation>
    <scope>NUCLEOTIDE SEQUENCE [LARGE SCALE GENOMIC DNA]</scope>
</reference>